<dbReference type="GO" id="GO:0070196">
    <property type="term" value="P:eukaryotic translation initiation factor 3 complex assembly"/>
    <property type="evidence" value="ECO:0007669"/>
    <property type="project" value="EnsemblFungi"/>
</dbReference>
<name>A0A1U7LGY9_NEOID</name>
<dbReference type="GO" id="GO:0016282">
    <property type="term" value="C:eukaryotic 43S preinitiation complex"/>
    <property type="evidence" value="ECO:0007669"/>
    <property type="project" value="UniProtKB-UniRule"/>
</dbReference>
<dbReference type="CDD" id="cd21378">
    <property type="entry name" value="eIF3E"/>
    <property type="match status" value="1"/>
</dbReference>
<dbReference type="OrthoDB" id="417252at2759"/>
<dbReference type="HAMAP" id="MF_03004">
    <property type="entry name" value="eIF3e"/>
    <property type="match status" value="1"/>
</dbReference>
<dbReference type="GO" id="GO:0033290">
    <property type="term" value="C:eukaryotic 48S preinitiation complex"/>
    <property type="evidence" value="ECO:0007669"/>
    <property type="project" value="UniProtKB-UniRule"/>
</dbReference>
<sequence>MPAHDLTPKITPFLDRHLVFPLLEFLQVNGIYTDHEMLQAKFALLAPTNMTDYVSTLWKQLHPDASDDDIPSEYAEKRQLVLDQMSRFEQEGEKVLRVLEDPEVKAALRQDKAQNLQYLREKHDVPRNLVYTNTRQITVDMINVLYQSGRFQYDCGDYTRAADLLYHFRILSTDSDLVTSATWGVFASEILQTNWDETLEELVKLREILDSKTFSSPVAQLHHRTWILHWSLFPFFNHESGREALCEVFFQPAYLNTIQTACPWLLRYLVVSVIVSRKQGKNTIQNNKRIKEVAKIIDQERYEYSDPVTEFMHALYIRFDFEQAQFLLGEAKFVLSNDFFLVALAEPFIVNCRFLISEAYCRIHQRINIRDLANKISLPEEEGERFVVDLIRDARLDGKIDYKEGTLIMKHTSNSICQQVIERTKYIHVDSLQANSVIQSLSNRTD</sequence>
<dbReference type="Proteomes" id="UP000186594">
    <property type="component" value="Unassembled WGS sequence"/>
</dbReference>
<organism evidence="7 8">
    <name type="scientific">Neolecta irregularis (strain DAH-3)</name>
    <dbReference type="NCBI Taxonomy" id="1198029"/>
    <lineage>
        <taxon>Eukaryota</taxon>
        <taxon>Fungi</taxon>
        <taxon>Dikarya</taxon>
        <taxon>Ascomycota</taxon>
        <taxon>Taphrinomycotina</taxon>
        <taxon>Neolectales</taxon>
        <taxon>Neolectaceae</taxon>
        <taxon>Neolecta</taxon>
    </lineage>
</organism>
<proteinExistence type="inferred from homology"/>
<dbReference type="Pfam" id="PF09440">
    <property type="entry name" value="eIF3_N"/>
    <property type="match status" value="1"/>
</dbReference>
<keyword evidence="8" id="KW-1185">Reference proteome</keyword>
<comment type="caution">
    <text evidence="7">The sequence shown here is derived from an EMBL/GenBank/DDBJ whole genome shotgun (WGS) entry which is preliminary data.</text>
</comment>
<dbReference type="Pfam" id="PF01399">
    <property type="entry name" value="PCI"/>
    <property type="match status" value="1"/>
</dbReference>
<comment type="subunit">
    <text evidence="4 5">Component of the eukaryotic translation initiation factor 3 (eIF-3) complex.</text>
</comment>
<dbReference type="SMART" id="SM00088">
    <property type="entry name" value="PINT"/>
    <property type="match status" value="1"/>
</dbReference>
<evidence type="ECO:0000256" key="1">
    <source>
        <dbReference type="ARBA" id="ARBA00022490"/>
    </source>
</evidence>
<evidence type="ECO:0000259" key="6">
    <source>
        <dbReference type="PROSITE" id="PS50250"/>
    </source>
</evidence>
<comment type="function">
    <text evidence="4">Component of the eukaryotic translation initiation factor 3 (eIF-3) complex, which is involved in protein synthesis of a specialized repertoire of mRNAs and, together with other initiation factors, stimulates binding of mRNA and methionyl-tRNAi to the 40S ribosome. The eIF-3 complex specifically targets and initiates translation of a subset of mRNAs involved in cell proliferation.</text>
</comment>
<dbReference type="OMA" id="NCPWILR"/>
<dbReference type="SMART" id="SM01186">
    <property type="entry name" value="eIF3_N"/>
    <property type="match status" value="1"/>
</dbReference>
<keyword evidence="1 4" id="KW-0963">Cytoplasm</keyword>
<dbReference type="InterPro" id="IPR019010">
    <property type="entry name" value="eIF3e_N"/>
</dbReference>
<evidence type="ECO:0000256" key="5">
    <source>
        <dbReference type="PIRNR" id="PIRNR016255"/>
    </source>
</evidence>
<keyword evidence="3 4" id="KW-0648">Protein biosynthesis</keyword>
<dbReference type="InterPro" id="IPR000717">
    <property type="entry name" value="PCI_dom"/>
</dbReference>
<evidence type="ECO:0000313" key="7">
    <source>
        <dbReference type="EMBL" id="OLL21863.1"/>
    </source>
</evidence>
<accession>A0A1U7LGY9</accession>
<evidence type="ECO:0000256" key="4">
    <source>
        <dbReference type="HAMAP-Rule" id="MF_03004"/>
    </source>
</evidence>
<dbReference type="PANTHER" id="PTHR10317">
    <property type="entry name" value="EUKARYOTIC TRANSLATION INITIATION FACTOR 3 SUBUNIT E"/>
    <property type="match status" value="1"/>
</dbReference>
<dbReference type="GO" id="GO:0071540">
    <property type="term" value="C:eukaryotic translation initiation factor 3 complex, eIF3e"/>
    <property type="evidence" value="ECO:0007669"/>
    <property type="project" value="UniProtKB-UniRule"/>
</dbReference>
<dbReference type="InterPro" id="IPR036390">
    <property type="entry name" value="WH_DNA-bd_sf"/>
</dbReference>
<dbReference type="Gene3D" id="1.25.40.570">
    <property type="match status" value="1"/>
</dbReference>
<keyword evidence="2 4" id="KW-0396">Initiation factor</keyword>
<gene>
    <name evidence="4" type="primary">INT6</name>
    <name evidence="7" type="ORF">NEOLI_000466</name>
</gene>
<dbReference type="GO" id="GO:0005829">
    <property type="term" value="C:cytosol"/>
    <property type="evidence" value="ECO:0007669"/>
    <property type="project" value="EnsemblFungi"/>
</dbReference>
<dbReference type="PIRSF" id="PIRSF016255">
    <property type="entry name" value="eIF3e_su6"/>
    <property type="match status" value="1"/>
</dbReference>
<dbReference type="GO" id="GO:0003743">
    <property type="term" value="F:translation initiation factor activity"/>
    <property type="evidence" value="ECO:0007669"/>
    <property type="project" value="UniProtKB-UniRule"/>
</dbReference>
<comment type="subcellular location">
    <subcellularLocation>
        <location evidence="4 5">Cytoplasm</location>
    </subcellularLocation>
</comment>
<dbReference type="SUPFAM" id="SSF46785">
    <property type="entry name" value="Winged helix' DNA-binding domain"/>
    <property type="match status" value="1"/>
</dbReference>
<evidence type="ECO:0000256" key="2">
    <source>
        <dbReference type="ARBA" id="ARBA00022540"/>
    </source>
</evidence>
<dbReference type="InterPro" id="IPR016650">
    <property type="entry name" value="eIF3e"/>
</dbReference>
<dbReference type="GO" id="GO:0001732">
    <property type="term" value="P:formation of cytoplasmic translation initiation complex"/>
    <property type="evidence" value="ECO:0007669"/>
    <property type="project" value="UniProtKB-UniRule"/>
</dbReference>
<reference evidence="7 8" key="1">
    <citation type="submission" date="2016-04" db="EMBL/GenBank/DDBJ databases">
        <title>Evolutionary innovation and constraint leading to complex multicellularity in the Ascomycota.</title>
        <authorList>
            <person name="Cisse O."/>
            <person name="Nguyen A."/>
            <person name="Hewitt D.A."/>
            <person name="Jedd G."/>
            <person name="Stajich J.E."/>
        </authorList>
    </citation>
    <scope>NUCLEOTIDE SEQUENCE [LARGE SCALE GENOMIC DNA]</scope>
    <source>
        <strain evidence="7 8">DAH-3</strain>
    </source>
</reference>
<evidence type="ECO:0000256" key="3">
    <source>
        <dbReference type="ARBA" id="ARBA00022917"/>
    </source>
</evidence>
<comment type="similarity">
    <text evidence="4 5">Belongs to the eIF-3 subunit E family.</text>
</comment>
<protein>
    <recommendedName>
        <fullName evidence="4 5">Eukaryotic translation initiation factor 3 subunit E</fullName>
        <shortName evidence="4">eIF3e</shortName>
    </recommendedName>
</protein>
<dbReference type="EMBL" id="LXFE01004217">
    <property type="protein sequence ID" value="OLL21863.1"/>
    <property type="molecule type" value="Genomic_DNA"/>
</dbReference>
<dbReference type="AlphaFoldDB" id="A0A1U7LGY9"/>
<evidence type="ECO:0000313" key="8">
    <source>
        <dbReference type="Proteomes" id="UP000186594"/>
    </source>
</evidence>
<dbReference type="PROSITE" id="PS50250">
    <property type="entry name" value="PCI"/>
    <property type="match status" value="1"/>
</dbReference>
<dbReference type="STRING" id="1198029.A0A1U7LGY9"/>
<feature type="domain" description="PCI" evidence="6">
    <location>
        <begin position="234"/>
        <end position="414"/>
    </location>
</feature>